<comment type="caution">
    <text evidence="5">Lacks conserved residue(s) required for the propagation of feature annotation.</text>
</comment>
<dbReference type="PROSITE" id="PS51318">
    <property type="entry name" value="TAT"/>
    <property type="match status" value="1"/>
</dbReference>
<dbReference type="PANTHER" id="PTHR14226">
    <property type="entry name" value="NEUROPATHY TARGET ESTERASE/SWISS CHEESE D.MELANOGASTER"/>
    <property type="match status" value="1"/>
</dbReference>
<evidence type="ECO:0000256" key="6">
    <source>
        <dbReference type="SAM" id="MobiDB-lite"/>
    </source>
</evidence>
<evidence type="ECO:0000256" key="7">
    <source>
        <dbReference type="SAM" id="SignalP"/>
    </source>
</evidence>
<dbReference type="PROSITE" id="PS01237">
    <property type="entry name" value="UPF0028"/>
    <property type="match status" value="1"/>
</dbReference>
<sequence>MNRLSPTRRAWLLRAMAGAGGVAMAGLGAGCASTPAPAPVAIQPSPSIPSPVPPPPVAPPRPPRVGLALGGGAARGFAHIGVIQVLEEQGIKVDLVAGTSAGSLVAAMWASGKSGVELGSLAASMEESSITDWTYPGRGLLRGEALARYVREHTEGRSIENMVRPLGIVATDLASGEPILFRRGDPGVAVRASSAVPAVFQPVKIGSREYVDGGLVAPVPVRFARQMGAELVIAVDISQVPDGQPTGDALKMLLQTFSIMGKSLNQYELREADIVMRPKLQGVSGADFGARRLAVMAGREAALTMLPDLKARIAAGVR</sequence>
<dbReference type="OrthoDB" id="5290098at2"/>
<dbReference type="EMBL" id="SHKP01000008">
    <property type="protein sequence ID" value="RZT93738.1"/>
    <property type="molecule type" value="Genomic_DNA"/>
</dbReference>
<feature type="short sequence motif" description="DGA/G" evidence="5">
    <location>
        <begin position="212"/>
        <end position="214"/>
    </location>
</feature>
<feature type="chain" id="PRO_5020833356" evidence="7">
    <location>
        <begin position="26"/>
        <end position="318"/>
    </location>
</feature>
<dbReference type="GO" id="GO:0004622">
    <property type="term" value="F:phosphatidylcholine lysophospholipase activity"/>
    <property type="evidence" value="ECO:0007669"/>
    <property type="project" value="InterPro"/>
</dbReference>
<proteinExistence type="inferred from homology"/>
<feature type="region of interest" description="Disordered" evidence="6">
    <location>
        <begin position="42"/>
        <end position="64"/>
    </location>
</feature>
<keyword evidence="10" id="KW-1185">Reference proteome</keyword>
<dbReference type="Gene3D" id="3.40.1090.10">
    <property type="entry name" value="Cytosolic phospholipase A2 catalytic domain"/>
    <property type="match status" value="2"/>
</dbReference>
<reference evidence="9 10" key="1">
    <citation type="submission" date="2019-02" db="EMBL/GenBank/DDBJ databases">
        <title>Genomic Encyclopedia of Type Strains, Phase IV (KMG-IV): sequencing the most valuable type-strain genomes for metagenomic binning, comparative biology and taxonomic classification.</title>
        <authorList>
            <person name="Goeker M."/>
        </authorList>
    </citation>
    <scope>NUCLEOTIDE SEQUENCE [LARGE SCALE GENOMIC DNA]</scope>
    <source>
        <strain evidence="9 10">DSM 19570</strain>
    </source>
</reference>
<dbReference type="CDD" id="cd07205">
    <property type="entry name" value="Pat_PNPLA6_PNPLA7_NTE1_like"/>
    <property type="match status" value="1"/>
</dbReference>
<dbReference type="Pfam" id="PF01734">
    <property type="entry name" value="Patatin"/>
    <property type="match status" value="1"/>
</dbReference>
<dbReference type="PANTHER" id="PTHR14226:SF76">
    <property type="entry name" value="NTE FAMILY PROTEIN RSSA"/>
    <property type="match status" value="1"/>
</dbReference>
<evidence type="ECO:0000256" key="3">
    <source>
        <dbReference type="ARBA" id="ARBA00022963"/>
    </source>
</evidence>
<organism evidence="9 10">
    <name type="scientific">Rivibacter subsaxonicus</name>
    <dbReference type="NCBI Taxonomy" id="457575"/>
    <lineage>
        <taxon>Bacteria</taxon>
        <taxon>Pseudomonadati</taxon>
        <taxon>Pseudomonadota</taxon>
        <taxon>Betaproteobacteria</taxon>
        <taxon>Burkholderiales</taxon>
        <taxon>Rivibacter</taxon>
    </lineage>
</organism>
<gene>
    <name evidence="9" type="ORF">EV670_3292</name>
</gene>
<dbReference type="InterPro" id="IPR002641">
    <property type="entry name" value="PNPLA_dom"/>
</dbReference>
<protein>
    <submittedName>
        <fullName evidence="9">NTE family protein</fullName>
    </submittedName>
</protein>
<dbReference type="AlphaFoldDB" id="A0A4Q7VEX7"/>
<keyword evidence="4 5" id="KW-0443">Lipid metabolism</keyword>
<evidence type="ECO:0000256" key="1">
    <source>
        <dbReference type="ARBA" id="ARBA00006636"/>
    </source>
</evidence>
<name>A0A4Q7VEX7_9BURK</name>
<keyword evidence="3 5" id="KW-0442">Lipid degradation</keyword>
<dbReference type="InterPro" id="IPR016035">
    <property type="entry name" value="Acyl_Trfase/lysoPLipase"/>
</dbReference>
<evidence type="ECO:0000256" key="4">
    <source>
        <dbReference type="ARBA" id="ARBA00023098"/>
    </source>
</evidence>
<dbReference type="PROSITE" id="PS51257">
    <property type="entry name" value="PROKAR_LIPOPROTEIN"/>
    <property type="match status" value="1"/>
</dbReference>
<dbReference type="InterPro" id="IPR050301">
    <property type="entry name" value="NTE"/>
</dbReference>
<dbReference type="GO" id="GO:0016042">
    <property type="term" value="P:lipid catabolic process"/>
    <property type="evidence" value="ECO:0007669"/>
    <property type="project" value="UniProtKB-UniRule"/>
</dbReference>
<evidence type="ECO:0000256" key="2">
    <source>
        <dbReference type="ARBA" id="ARBA00022801"/>
    </source>
</evidence>
<feature type="active site" description="Nucleophile" evidence="5">
    <location>
        <position position="100"/>
    </location>
</feature>
<feature type="signal peptide" evidence="7">
    <location>
        <begin position="1"/>
        <end position="25"/>
    </location>
</feature>
<comment type="similarity">
    <text evidence="1">Belongs to the NTE family.</text>
</comment>
<evidence type="ECO:0000313" key="10">
    <source>
        <dbReference type="Proteomes" id="UP000293671"/>
    </source>
</evidence>
<keyword evidence="2 5" id="KW-0378">Hydrolase</keyword>
<feature type="active site" description="Proton acceptor" evidence="5">
    <location>
        <position position="212"/>
    </location>
</feature>
<accession>A0A4Q7VEX7</accession>
<dbReference type="RefSeq" id="WP_130434153.1">
    <property type="nucleotide sequence ID" value="NZ_SHKP01000008.1"/>
</dbReference>
<dbReference type="GO" id="GO:0046470">
    <property type="term" value="P:phosphatidylcholine metabolic process"/>
    <property type="evidence" value="ECO:0007669"/>
    <property type="project" value="InterPro"/>
</dbReference>
<evidence type="ECO:0000259" key="8">
    <source>
        <dbReference type="PROSITE" id="PS51635"/>
    </source>
</evidence>
<comment type="caution">
    <text evidence="9">The sequence shown here is derived from an EMBL/GenBank/DDBJ whole genome shotgun (WGS) entry which is preliminary data.</text>
</comment>
<dbReference type="InterPro" id="IPR006311">
    <property type="entry name" value="TAT_signal"/>
</dbReference>
<feature type="compositionally biased region" description="Pro residues" evidence="6">
    <location>
        <begin position="46"/>
        <end position="63"/>
    </location>
</feature>
<keyword evidence="7" id="KW-0732">Signal</keyword>
<evidence type="ECO:0000256" key="5">
    <source>
        <dbReference type="PROSITE-ProRule" id="PRU01161"/>
    </source>
</evidence>
<evidence type="ECO:0000313" key="9">
    <source>
        <dbReference type="EMBL" id="RZT93738.1"/>
    </source>
</evidence>
<feature type="domain" description="PNPLA" evidence="8">
    <location>
        <begin position="67"/>
        <end position="225"/>
    </location>
</feature>
<dbReference type="InterPro" id="IPR001423">
    <property type="entry name" value="LysoPLipase_patatin_CS"/>
</dbReference>
<feature type="short sequence motif" description="GXSXG" evidence="5">
    <location>
        <begin position="98"/>
        <end position="102"/>
    </location>
</feature>
<dbReference type="SUPFAM" id="SSF52151">
    <property type="entry name" value="FabD/lysophospholipase-like"/>
    <property type="match status" value="1"/>
</dbReference>
<dbReference type="PROSITE" id="PS51635">
    <property type="entry name" value="PNPLA"/>
    <property type="match status" value="1"/>
</dbReference>
<dbReference type="Proteomes" id="UP000293671">
    <property type="component" value="Unassembled WGS sequence"/>
</dbReference>